<dbReference type="InterPro" id="IPR002823">
    <property type="entry name" value="DUF112_TM"/>
</dbReference>
<dbReference type="EMBL" id="JARGYC010000022">
    <property type="protein sequence ID" value="MDF0601136.1"/>
    <property type="molecule type" value="Genomic_DNA"/>
</dbReference>
<feature type="transmembrane region" description="Helical" evidence="1">
    <location>
        <begin position="355"/>
        <end position="375"/>
    </location>
</feature>
<feature type="transmembrane region" description="Helical" evidence="1">
    <location>
        <begin position="200"/>
        <end position="221"/>
    </location>
</feature>
<dbReference type="PANTHER" id="PTHR35342">
    <property type="entry name" value="TRICARBOXYLIC TRANSPORT PROTEIN"/>
    <property type="match status" value="1"/>
</dbReference>
<keyword evidence="1" id="KW-0472">Membrane</keyword>
<feature type="transmembrane region" description="Helical" evidence="1">
    <location>
        <begin position="387"/>
        <end position="405"/>
    </location>
</feature>
<keyword evidence="4" id="KW-1185">Reference proteome</keyword>
<proteinExistence type="predicted"/>
<dbReference type="AlphaFoldDB" id="A0AAE3NSA2"/>
<evidence type="ECO:0000313" key="3">
    <source>
        <dbReference type="EMBL" id="MDF0601136.1"/>
    </source>
</evidence>
<comment type="caution">
    <text evidence="3">The sequence shown here is derived from an EMBL/GenBank/DDBJ whole genome shotgun (WGS) entry which is preliminary data.</text>
</comment>
<organism evidence="3 4">
    <name type="scientific">Psychromarinibacter sediminicola</name>
    <dbReference type="NCBI Taxonomy" id="3033385"/>
    <lineage>
        <taxon>Bacteria</taxon>
        <taxon>Pseudomonadati</taxon>
        <taxon>Pseudomonadota</taxon>
        <taxon>Alphaproteobacteria</taxon>
        <taxon>Rhodobacterales</taxon>
        <taxon>Paracoccaceae</taxon>
        <taxon>Psychromarinibacter</taxon>
    </lineage>
</organism>
<feature type="transmembrane region" description="Helical" evidence="1">
    <location>
        <begin position="170"/>
        <end position="188"/>
    </location>
</feature>
<feature type="transmembrane region" description="Helical" evidence="1">
    <location>
        <begin position="471"/>
        <end position="490"/>
    </location>
</feature>
<evidence type="ECO:0000256" key="1">
    <source>
        <dbReference type="SAM" id="Phobius"/>
    </source>
</evidence>
<dbReference type="Proteomes" id="UP001220964">
    <property type="component" value="Unassembled WGS sequence"/>
</dbReference>
<feature type="transmembrane region" description="Helical" evidence="1">
    <location>
        <begin position="110"/>
        <end position="134"/>
    </location>
</feature>
<feature type="transmembrane region" description="Helical" evidence="1">
    <location>
        <begin position="319"/>
        <end position="343"/>
    </location>
</feature>
<feature type="transmembrane region" description="Helical" evidence="1">
    <location>
        <begin position="20"/>
        <end position="50"/>
    </location>
</feature>
<sequence>MTELIDHLALGFSVVLSFENVMLCLVGCLVGTMIGVLPGIGPLATIAILLPITYNAEPIGSLIMLAGIYYGSQYGGSTTAILVNMPGESSSVVTTLDGHAMAREGRAGKALGIAAIGSFIAGTFATLVVAAIAVPLADLALSFTAGNYFAVMVLGLSLAIVLAGGSLLKAFCMLLIGVTMALVGADPITAIPRLTFGTNVLYDGFGIAIVAMGLFGIAEILRNLENPEQRPFAGDVVGGLLPDRNDMRESAGSIGRGSILGAVVGIIPGNGATLSSFASYVLEKRISRHPERFGKGAIQGVAGPESANNAAAQTTFVPLLTLGLPSTATMALVGGAMTLHGVVPGPQVIDLHPDLFWGVVTSMWIGNLMLVIINLPLIGIWVRFLKVPYRLLFPMIVLLCCIGIYSVNSRPADVMQVAMFGILGYALFKLKFEPAPLLLGLVLGGMLEDNLRRGLILSRGDVWLFVSEPRTLALLALTVVVVGSALVPTLSRRRQFLVED</sequence>
<dbReference type="PANTHER" id="PTHR35342:SF5">
    <property type="entry name" value="TRICARBOXYLIC TRANSPORT PROTEIN"/>
    <property type="match status" value="1"/>
</dbReference>
<keyword evidence="1" id="KW-1133">Transmembrane helix</keyword>
<dbReference type="Pfam" id="PF01970">
    <property type="entry name" value="TctA"/>
    <property type="match status" value="1"/>
</dbReference>
<reference evidence="3" key="1">
    <citation type="submission" date="2023-03" db="EMBL/GenBank/DDBJ databases">
        <title>Multiphase analysis and comparison of six strains from genera Psychromarinibacter, Lutimaribacter, and Maritimibacter, including a novel species: Psychromarinibacter sediminicola sp. nov.</title>
        <authorList>
            <person name="Wang Y.-H."/>
            <person name="Ye M.-Q."/>
            <person name="Du Z.-J."/>
        </authorList>
    </citation>
    <scope>NUCLEOTIDE SEQUENCE</scope>
    <source>
        <strain evidence="3">C21-152</strain>
    </source>
</reference>
<feature type="transmembrane region" description="Helical" evidence="1">
    <location>
        <begin position="140"/>
        <end position="163"/>
    </location>
</feature>
<gene>
    <name evidence="3" type="ORF">P1J78_10375</name>
</gene>
<protein>
    <submittedName>
        <fullName evidence="3">Tripartite tricarboxylate transporter permease</fullName>
    </submittedName>
</protein>
<feature type="domain" description="DUF112" evidence="2">
    <location>
        <begin position="22"/>
        <end position="439"/>
    </location>
</feature>
<dbReference type="RefSeq" id="WP_275567275.1">
    <property type="nucleotide sequence ID" value="NZ_JARGYC010000022.1"/>
</dbReference>
<keyword evidence="1" id="KW-0812">Transmembrane</keyword>
<evidence type="ECO:0000259" key="2">
    <source>
        <dbReference type="Pfam" id="PF01970"/>
    </source>
</evidence>
<evidence type="ECO:0000313" key="4">
    <source>
        <dbReference type="Proteomes" id="UP001220964"/>
    </source>
</evidence>
<accession>A0AAE3NSA2</accession>
<name>A0AAE3NSA2_9RHOB</name>